<reference evidence="2" key="1">
    <citation type="journal article" date="2019" name="Int. J. Syst. Evol. Microbiol.">
        <title>The Global Catalogue of Microorganisms (GCM) 10K type strain sequencing project: providing services to taxonomists for standard genome sequencing and annotation.</title>
        <authorList>
            <consortium name="The Broad Institute Genomics Platform"/>
            <consortium name="The Broad Institute Genome Sequencing Center for Infectious Disease"/>
            <person name="Wu L."/>
            <person name="Ma J."/>
        </authorList>
    </citation>
    <scope>NUCLEOTIDE SEQUENCE [LARGE SCALE GENOMIC DNA]</scope>
    <source>
        <strain evidence="2">JCM 30346</strain>
    </source>
</reference>
<gene>
    <name evidence="1" type="ORF">ACFP1K_39690</name>
</gene>
<dbReference type="RefSeq" id="WP_380763507.1">
    <property type="nucleotide sequence ID" value="NZ_JBHSRF010000132.1"/>
</dbReference>
<evidence type="ECO:0000313" key="2">
    <source>
        <dbReference type="Proteomes" id="UP001596137"/>
    </source>
</evidence>
<organism evidence="1 2">
    <name type="scientific">Sphaerisporangium aureirubrum</name>
    <dbReference type="NCBI Taxonomy" id="1544736"/>
    <lineage>
        <taxon>Bacteria</taxon>
        <taxon>Bacillati</taxon>
        <taxon>Actinomycetota</taxon>
        <taxon>Actinomycetes</taxon>
        <taxon>Streptosporangiales</taxon>
        <taxon>Streptosporangiaceae</taxon>
        <taxon>Sphaerisporangium</taxon>
    </lineage>
</organism>
<dbReference type="InterPro" id="IPR009776">
    <property type="entry name" value="Spore_0_M"/>
</dbReference>
<dbReference type="Pfam" id="PF07070">
    <property type="entry name" value="Spo0M"/>
    <property type="match status" value="1"/>
</dbReference>
<dbReference type="PANTHER" id="PTHR40053">
    <property type="entry name" value="SPORULATION-CONTROL PROTEIN SPO0M"/>
    <property type="match status" value="1"/>
</dbReference>
<sequence length="309" mass="33134">MVFKRMLSALGVGAPSVDTVLATTRVQPGGTLTGEVRLKGGDFDAEIEHVALGLVTRVESERGDTEQVGLIEFFRGQVSGPFTLRPGEDRVLPFHIGVPWETPVTEVMGHRLRGMAMGVRTELAIAKAVDKGDMDDFHVTPLPSQEAVLRAFDRLGFAFKSADLEVGHLFGVNQHLPFYQEIEFAPPPAHRGRINEVELTFVATPAGLDIILEADKRSRFGMGGGDAIARWQTTHHDAPHRDWPTELTTWLNTLTPFSGGSGHGTYGRHDHHGGGIGLGGIAAAGAAGLIGGFVAAEALDEIGDFFEGD</sequence>
<name>A0ABW1NW37_9ACTN</name>
<accession>A0ABW1NW37</accession>
<keyword evidence="2" id="KW-1185">Reference proteome</keyword>
<dbReference type="EMBL" id="JBHSRF010000132">
    <property type="protein sequence ID" value="MFC6087345.1"/>
    <property type="molecule type" value="Genomic_DNA"/>
</dbReference>
<dbReference type="Proteomes" id="UP001596137">
    <property type="component" value="Unassembled WGS sequence"/>
</dbReference>
<evidence type="ECO:0000313" key="1">
    <source>
        <dbReference type="EMBL" id="MFC6087345.1"/>
    </source>
</evidence>
<proteinExistence type="predicted"/>
<dbReference type="PANTHER" id="PTHR40053:SF1">
    <property type="entry name" value="SPORULATION-CONTROL PROTEIN SPO0M"/>
    <property type="match status" value="1"/>
</dbReference>
<comment type="caution">
    <text evidence="1">The sequence shown here is derived from an EMBL/GenBank/DDBJ whole genome shotgun (WGS) entry which is preliminary data.</text>
</comment>
<protein>
    <submittedName>
        <fullName evidence="1">Sporulation protein</fullName>
    </submittedName>
</protein>